<dbReference type="RefSeq" id="WP_343217329.1">
    <property type="nucleotide sequence ID" value="NZ_CP101824.1"/>
</dbReference>
<comment type="similarity">
    <text evidence="1 5">Belongs to the peptidase S8 family.</text>
</comment>
<dbReference type="InterPro" id="IPR023828">
    <property type="entry name" value="Peptidase_S8_Ser-AS"/>
</dbReference>
<dbReference type="EMBL" id="JBHSAQ010000013">
    <property type="protein sequence ID" value="MFC3959645.1"/>
    <property type="molecule type" value="Genomic_DNA"/>
</dbReference>
<feature type="active site" description="Charge relay system" evidence="5">
    <location>
        <position position="35"/>
    </location>
</feature>
<evidence type="ECO:0000256" key="5">
    <source>
        <dbReference type="PROSITE-ProRule" id="PRU01240"/>
    </source>
</evidence>
<evidence type="ECO:0000256" key="4">
    <source>
        <dbReference type="ARBA" id="ARBA00022825"/>
    </source>
</evidence>
<name>A0ABD5NSG2_9EURY</name>
<feature type="active site" description="Charge relay system" evidence="5">
    <location>
        <position position="3"/>
    </location>
</feature>
<evidence type="ECO:0000256" key="3">
    <source>
        <dbReference type="ARBA" id="ARBA00022801"/>
    </source>
</evidence>
<dbReference type="PROSITE" id="PS51892">
    <property type="entry name" value="SUBTILASE"/>
    <property type="match status" value="1"/>
</dbReference>
<feature type="active site" description="Charge relay system" evidence="5">
    <location>
        <position position="233"/>
    </location>
</feature>
<gene>
    <name evidence="7" type="ORF">ACFOUR_14875</name>
</gene>
<keyword evidence="3 5" id="KW-0378">Hydrolase</keyword>
<evidence type="ECO:0000259" key="6">
    <source>
        <dbReference type="Pfam" id="PF00082"/>
    </source>
</evidence>
<keyword evidence="4 5" id="KW-0720">Serine protease</keyword>
<dbReference type="Pfam" id="PF00082">
    <property type="entry name" value="Peptidase_S8"/>
    <property type="match status" value="1"/>
</dbReference>
<evidence type="ECO:0000313" key="8">
    <source>
        <dbReference type="Proteomes" id="UP001595846"/>
    </source>
</evidence>
<organism evidence="7 8">
    <name type="scientific">Halovivax cerinus</name>
    <dbReference type="NCBI Taxonomy" id="1487865"/>
    <lineage>
        <taxon>Archaea</taxon>
        <taxon>Methanobacteriati</taxon>
        <taxon>Methanobacteriota</taxon>
        <taxon>Stenosarchaea group</taxon>
        <taxon>Halobacteria</taxon>
        <taxon>Halobacteriales</taxon>
        <taxon>Natrialbaceae</taxon>
        <taxon>Halovivax</taxon>
    </lineage>
</organism>
<dbReference type="SUPFAM" id="SSF52743">
    <property type="entry name" value="Subtilisin-like"/>
    <property type="match status" value="1"/>
</dbReference>
<evidence type="ECO:0000256" key="1">
    <source>
        <dbReference type="ARBA" id="ARBA00011073"/>
    </source>
</evidence>
<feature type="domain" description="Peptidase S8/S53" evidence="6">
    <location>
        <begin position="46"/>
        <end position="270"/>
    </location>
</feature>
<dbReference type="InterPro" id="IPR050131">
    <property type="entry name" value="Peptidase_S8_subtilisin-like"/>
</dbReference>
<reference evidence="7 8" key="1">
    <citation type="journal article" date="2019" name="Int. J. Syst. Evol. Microbiol.">
        <title>The Global Catalogue of Microorganisms (GCM) 10K type strain sequencing project: providing services to taxonomists for standard genome sequencing and annotation.</title>
        <authorList>
            <consortium name="The Broad Institute Genomics Platform"/>
            <consortium name="The Broad Institute Genome Sequencing Center for Infectious Disease"/>
            <person name="Wu L."/>
            <person name="Ma J."/>
        </authorList>
    </citation>
    <scope>NUCLEOTIDE SEQUENCE [LARGE SCALE GENOMIC DNA]</scope>
    <source>
        <strain evidence="7 8">IBRC-M 10256</strain>
    </source>
</reference>
<comment type="caution">
    <text evidence="7">The sequence shown here is derived from an EMBL/GenBank/DDBJ whole genome shotgun (WGS) entry which is preliminary data.</text>
</comment>
<dbReference type="PANTHER" id="PTHR43806:SF11">
    <property type="entry name" value="CEREVISIN-RELATED"/>
    <property type="match status" value="1"/>
</dbReference>
<dbReference type="GeneID" id="73902270"/>
<protein>
    <submittedName>
        <fullName evidence="7">S8 family serine peptidase</fullName>
    </submittedName>
</protein>
<dbReference type="InterPro" id="IPR036852">
    <property type="entry name" value="Peptidase_S8/S53_dom_sf"/>
</dbReference>
<sequence>MVDSILRPTGDLADAYTIDRRRNYIADDEADTTGHGSDVLEILGYFAPRATFEVYRVIARNGRTRRSSLAQAIADAADDGVDVLNLSVGLYHSHEPANTCNGNCTVATESKYAAKNGTTIVAAAGNRDGESVKGVYCPAVNDSAIGVGGLVSRCRSNVVDTPESGQYWIRNPTVEGPFCGQRGCDVSASCQENRLEQPWRGNVSFHNGEPDTLAPVHYPAGDAREPLLQKGTSFATPIVSGVLASIFGDLLEVGRDPDPQTVRRAVRHSAREIDEGRIGKFDAERTWTHLESESAPGD</sequence>
<dbReference type="PANTHER" id="PTHR43806">
    <property type="entry name" value="PEPTIDASE S8"/>
    <property type="match status" value="1"/>
</dbReference>
<evidence type="ECO:0000256" key="2">
    <source>
        <dbReference type="ARBA" id="ARBA00022670"/>
    </source>
</evidence>
<dbReference type="Proteomes" id="UP001595846">
    <property type="component" value="Unassembled WGS sequence"/>
</dbReference>
<dbReference type="CDD" id="cd00306">
    <property type="entry name" value="Peptidases_S8_S53"/>
    <property type="match status" value="1"/>
</dbReference>
<keyword evidence="8" id="KW-1185">Reference proteome</keyword>
<evidence type="ECO:0000313" key="7">
    <source>
        <dbReference type="EMBL" id="MFC3959645.1"/>
    </source>
</evidence>
<dbReference type="InterPro" id="IPR000209">
    <property type="entry name" value="Peptidase_S8/S53_dom"/>
</dbReference>
<proteinExistence type="inferred from homology"/>
<keyword evidence="2 5" id="KW-0645">Protease</keyword>
<dbReference type="GO" id="GO:0004252">
    <property type="term" value="F:serine-type endopeptidase activity"/>
    <property type="evidence" value="ECO:0007669"/>
    <property type="project" value="UniProtKB-UniRule"/>
</dbReference>
<dbReference type="GO" id="GO:0006508">
    <property type="term" value="P:proteolysis"/>
    <property type="evidence" value="ECO:0007669"/>
    <property type="project" value="UniProtKB-KW"/>
</dbReference>
<dbReference type="Gene3D" id="3.40.50.200">
    <property type="entry name" value="Peptidase S8/S53 domain"/>
    <property type="match status" value="1"/>
</dbReference>
<dbReference type="AlphaFoldDB" id="A0ABD5NSG2"/>
<dbReference type="PROSITE" id="PS00138">
    <property type="entry name" value="SUBTILASE_SER"/>
    <property type="match status" value="1"/>
</dbReference>
<accession>A0ABD5NSG2</accession>